<reference evidence="2" key="1">
    <citation type="submission" date="2023-05" db="EMBL/GenBank/DDBJ databases">
        <title>Comparative genomics of Bacillaceae isolates and their secondary metabolite potential.</title>
        <authorList>
            <person name="Song L."/>
            <person name="Nielsen L.J."/>
            <person name="Mohite O."/>
            <person name="Xu X."/>
            <person name="Weber T."/>
            <person name="Kovacs A.T."/>
        </authorList>
    </citation>
    <scope>NUCLEOTIDE SEQUENCE</scope>
    <source>
        <strain evidence="2">LY1</strain>
    </source>
</reference>
<keyword evidence="1" id="KW-0472">Membrane</keyword>
<sequence length="45" mass="4999">MGKKKWIRGTVIITIIGTVLFGRAKKVTAGKTLFDSKGAKYVFRL</sequence>
<dbReference type="AlphaFoldDB" id="A0AAX3WXI0"/>
<keyword evidence="1" id="KW-1133">Transmembrane helix</keyword>
<keyword evidence="1" id="KW-0812">Transmembrane</keyword>
<organism evidence="2 3">
    <name type="scientific">Lysinibacillus pakistanensis</name>
    <dbReference type="NCBI Taxonomy" id="759811"/>
    <lineage>
        <taxon>Bacteria</taxon>
        <taxon>Bacillati</taxon>
        <taxon>Bacillota</taxon>
        <taxon>Bacilli</taxon>
        <taxon>Bacillales</taxon>
        <taxon>Bacillaceae</taxon>
        <taxon>Lysinibacillus</taxon>
    </lineage>
</organism>
<dbReference type="Proteomes" id="UP001178322">
    <property type="component" value="Chromosome"/>
</dbReference>
<dbReference type="RefSeq" id="WP_283869909.1">
    <property type="nucleotide sequence ID" value="NZ_CP126101.1"/>
</dbReference>
<evidence type="ECO:0000313" key="2">
    <source>
        <dbReference type="EMBL" id="WHY51326.1"/>
    </source>
</evidence>
<name>A0AAX3WXI0_9BACI</name>
<evidence type="ECO:0000256" key="1">
    <source>
        <dbReference type="SAM" id="Phobius"/>
    </source>
</evidence>
<evidence type="ECO:0000313" key="3">
    <source>
        <dbReference type="Proteomes" id="UP001178322"/>
    </source>
</evidence>
<protein>
    <submittedName>
        <fullName evidence="2">Uncharacterized protein</fullName>
    </submittedName>
</protein>
<proteinExistence type="predicted"/>
<dbReference type="EMBL" id="CP126101">
    <property type="protein sequence ID" value="WHY51326.1"/>
    <property type="molecule type" value="Genomic_DNA"/>
</dbReference>
<feature type="transmembrane region" description="Helical" evidence="1">
    <location>
        <begin position="6"/>
        <end position="24"/>
    </location>
</feature>
<accession>A0AAX3WXI0</accession>
<gene>
    <name evidence="2" type="ORF">QNH24_24210</name>
</gene>